<keyword evidence="2" id="KW-0805">Transcription regulation</keyword>
<dbReference type="EMBL" id="FNSV01000005">
    <property type="protein sequence ID" value="SED10234.1"/>
    <property type="molecule type" value="Genomic_DNA"/>
</dbReference>
<dbReference type="RefSeq" id="WP_072947984.1">
    <property type="nucleotide sequence ID" value="NZ_FNSV01000005.1"/>
</dbReference>
<accession>A0A1H4XZT5</accession>
<dbReference type="OrthoDB" id="3176554at2"/>
<keyword evidence="8" id="KW-1185">Reference proteome</keyword>
<evidence type="ECO:0000256" key="3">
    <source>
        <dbReference type="ARBA" id="ARBA00023125"/>
    </source>
</evidence>
<comment type="similarity">
    <text evidence="1">Belongs to the LysR transcriptional regulatory family.</text>
</comment>
<gene>
    <name evidence="7" type="ORF">SAMN04490239_6819</name>
</gene>
<dbReference type="GO" id="GO:0003677">
    <property type="term" value="F:DNA binding"/>
    <property type="evidence" value="ECO:0007669"/>
    <property type="project" value="UniProtKB-KW"/>
</dbReference>
<dbReference type="InterPro" id="IPR036390">
    <property type="entry name" value="WH_DNA-bd_sf"/>
</dbReference>
<keyword evidence="5" id="KW-0804">Transcription</keyword>
<evidence type="ECO:0000313" key="7">
    <source>
        <dbReference type="EMBL" id="SED10234.1"/>
    </source>
</evidence>
<dbReference type="PANTHER" id="PTHR30346">
    <property type="entry name" value="TRANSCRIPTIONAL DUAL REGULATOR HCAR-RELATED"/>
    <property type="match status" value="1"/>
</dbReference>
<protein>
    <submittedName>
        <fullName evidence="7">DNA-binding transcriptional regulator, LysR family</fullName>
    </submittedName>
</protein>
<keyword evidence="3 7" id="KW-0238">DNA-binding</keyword>
<dbReference type="Gene3D" id="3.40.190.10">
    <property type="entry name" value="Periplasmic binding protein-like II"/>
    <property type="match status" value="2"/>
</dbReference>
<feature type="domain" description="HTH lysR-type" evidence="6">
    <location>
        <begin position="1"/>
        <end position="58"/>
    </location>
</feature>
<evidence type="ECO:0000313" key="8">
    <source>
        <dbReference type="Proteomes" id="UP000183561"/>
    </source>
</evidence>
<keyword evidence="4" id="KW-0010">Activator</keyword>
<dbReference type="FunFam" id="1.10.10.10:FF:000001">
    <property type="entry name" value="LysR family transcriptional regulator"/>
    <property type="match status" value="1"/>
</dbReference>
<dbReference type="GO" id="GO:0003700">
    <property type="term" value="F:DNA-binding transcription factor activity"/>
    <property type="evidence" value="ECO:0007669"/>
    <property type="project" value="InterPro"/>
</dbReference>
<dbReference type="Proteomes" id="UP000183561">
    <property type="component" value="Unassembled WGS sequence"/>
</dbReference>
<dbReference type="Pfam" id="PF03466">
    <property type="entry name" value="LysR_substrate"/>
    <property type="match status" value="1"/>
</dbReference>
<dbReference type="AlphaFoldDB" id="A0A1H4XZT5"/>
<dbReference type="InterPro" id="IPR005119">
    <property type="entry name" value="LysR_subst-bd"/>
</dbReference>
<dbReference type="PANTHER" id="PTHR30346:SF28">
    <property type="entry name" value="HTH-TYPE TRANSCRIPTIONAL REGULATOR CYNR"/>
    <property type="match status" value="1"/>
</dbReference>
<dbReference type="SUPFAM" id="SSF53850">
    <property type="entry name" value="Periplasmic binding protein-like II"/>
    <property type="match status" value="1"/>
</dbReference>
<dbReference type="InterPro" id="IPR036388">
    <property type="entry name" value="WH-like_DNA-bd_sf"/>
</dbReference>
<dbReference type="Gene3D" id="1.10.10.10">
    <property type="entry name" value="Winged helix-like DNA-binding domain superfamily/Winged helix DNA-binding domain"/>
    <property type="match status" value="1"/>
</dbReference>
<dbReference type="PRINTS" id="PR00039">
    <property type="entry name" value="HTHLYSR"/>
</dbReference>
<sequence>MEFRHLHYFLAIAEEGSFNRAADRLRISQPSLSRQVQALERELGQSLFDRTARGATPTAAGDALLQHARQLLALEASTQEVVSGATKIREVVTIGVPPGTSSEWLVNLVGRLDEEVPGCALQLVEANSTNQLRMLREGRLDLCMVHQAPPSDCSSWKLREEPFGLAVRPGHALASAASCSLRDLDGLRVLVHSRDQVPTQQDGLMSAAVEAGIRPYWQFAQFVEHALAGAAAAKADAVLVSRYTAQKQMPGWPWHPLTELPLAMTTWLVCQRHTRAVVSDVTTAIMS</sequence>
<evidence type="ECO:0000259" key="6">
    <source>
        <dbReference type="PROSITE" id="PS50931"/>
    </source>
</evidence>
<evidence type="ECO:0000256" key="4">
    <source>
        <dbReference type="ARBA" id="ARBA00023159"/>
    </source>
</evidence>
<organism evidence="7 8">
    <name type="scientific">Rhodococcus koreensis</name>
    <dbReference type="NCBI Taxonomy" id="99653"/>
    <lineage>
        <taxon>Bacteria</taxon>
        <taxon>Bacillati</taxon>
        <taxon>Actinomycetota</taxon>
        <taxon>Actinomycetes</taxon>
        <taxon>Mycobacteriales</taxon>
        <taxon>Nocardiaceae</taxon>
        <taxon>Rhodococcus</taxon>
    </lineage>
</organism>
<dbReference type="SUPFAM" id="SSF46785">
    <property type="entry name" value="Winged helix' DNA-binding domain"/>
    <property type="match status" value="1"/>
</dbReference>
<dbReference type="PROSITE" id="PS50931">
    <property type="entry name" value="HTH_LYSR"/>
    <property type="match status" value="1"/>
</dbReference>
<evidence type="ECO:0000256" key="5">
    <source>
        <dbReference type="ARBA" id="ARBA00023163"/>
    </source>
</evidence>
<name>A0A1H4XZT5_9NOCA</name>
<evidence type="ECO:0000256" key="2">
    <source>
        <dbReference type="ARBA" id="ARBA00023015"/>
    </source>
</evidence>
<reference evidence="8" key="1">
    <citation type="submission" date="2016-10" db="EMBL/GenBank/DDBJ databases">
        <authorList>
            <person name="Varghese N."/>
            <person name="Submissions S."/>
        </authorList>
    </citation>
    <scope>NUCLEOTIDE SEQUENCE [LARGE SCALE GENOMIC DNA]</scope>
    <source>
        <strain evidence="8">DSM 44498</strain>
    </source>
</reference>
<dbReference type="GO" id="GO:0032993">
    <property type="term" value="C:protein-DNA complex"/>
    <property type="evidence" value="ECO:0007669"/>
    <property type="project" value="TreeGrafter"/>
</dbReference>
<dbReference type="Pfam" id="PF00126">
    <property type="entry name" value="HTH_1"/>
    <property type="match status" value="1"/>
</dbReference>
<proteinExistence type="inferred from homology"/>
<dbReference type="InterPro" id="IPR000847">
    <property type="entry name" value="LysR_HTH_N"/>
</dbReference>
<evidence type="ECO:0000256" key="1">
    <source>
        <dbReference type="ARBA" id="ARBA00009437"/>
    </source>
</evidence>